<dbReference type="PROSITE" id="PS00649">
    <property type="entry name" value="G_PROTEIN_RECEP_F2_1"/>
    <property type="match status" value="1"/>
</dbReference>
<dbReference type="Gene3D" id="4.10.1240.10">
    <property type="entry name" value="GPCR, family 2, extracellular hormone receptor domain"/>
    <property type="match status" value="1"/>
</dbReference>
<feature type="domain" description="G-protein coupled receptors family 2 profile 1" evidence="1">
    <location>
        <begin position="1"/>
        <end position="51"/>
    </location>
</feature>
<keyword evidence="3" id="KW-1185">Reference proteome</keyword>
<reference evidence="2" key="1">
    <citation type="submission" date="2025-08" db="UniProtKB">
        <authorList>
            <consortium name="Ensembl"/>
        </authorList>
    </citation>
    <scope>IDENTIFICATION</scope>
</reference>
<dbReference type="InterPro" id="IPR001879">
    <property type="entry name" value="GPCR_2_extracellular_dom"/>
</dbReference>
<dbReference type="GO" id="GO:0004930">
    <property type="term" value="F:G protein-coupled receptor activity"/>
    <property type="evidence" value="ECO:0007669"/>
    <property type="project" value="InterPro"/>
</dbReference>
<dbReference type="PROSITE" id="PS50227">
    <property type="entry name" value="G_PROTEIN_RECEP_F2_3"/>
    <property type="match status" value="1"/>
</dbReference>
<proteinExistence type="predicted"/>
<dbReference type="SUPFAM" id="SSF111418">
    <property type="entry name" value="Hormone receptor domain"/>
    <property type="match status" value="1"/>
</dbReference>
<protein>
    <recommendedName>
        <fullName evidence="1">G-protein coupled receptors family 2 profile 1 domain-containing protein</fullName>
    </recommendedName>
</protein>
<reference evidence="2" key="2">
    <citation type="submission" date="2025-09" db="UniProtKB">
        <authorList>
            <consortium name="Ensembl"/>
        </authorList>
    </citation>
    <scope>IDENTIFICATION</scope>
</reference>
<dbReference type="STRING" id="28743.ENSCVAP00000008419"/>
<dbReference type="Proteomes" id="UP000265020">
    <property type="component" value="Unassembled WGS sequence"/>
</dbReference>
<dbReference type="Pfam" id="PF02793">
    <property type="entry name" value="HRM"/>
    <property type="match status" value="1"/>
</dbReference>
<sequence>PVLLHVDYFQSGPMCNTTWDGWLCWEHTEPGVKRQNCPDYFHDFDTQEGNLCLDLLK</sequence>
<dbReference type="GO" id="GO:0016020">
    <property type="term" value="C:membrane"/>
    <property type="evidence" value="ECO:0007669"/>
    <property type="project" value="InterPro"/>
</dbReference>
<evidence type="ECO:0000313" key="2">
    <source>
        <dbReference type="Ensembl" id="ENSCVAP00000008419.1"/>
    </source>
</evidence>
<evidence type="ECO:0000259" key="1">
    <source>
        <dbReference type="PROSITE" id="PS50227"/>
    </source>
</evidence>
<evidence type="ECO:0000313" key="3">
    <source>
        <dbReference type="Proteomes" id="UP000265020"/>
    </source>
</evidence>
<dbReference type="AlphaFoldDB" id="A0A3Q2CS65"/>
<accession>A0A3Q2CS65</accession>
<dbReference type="Ensembl" id="ENSCVAT00000001661.1">
    <property type="protein sequence ID" value="ENSCVAP00000008419.1"/>
    <property type="gene ID" value="ENSCVAG00000010218.1"/>
</dbReference>
<organism evidence="2 3">
    <name type="scientific">Cyprinodon variegatus</name>
    <name type="common">Sheepshead minnow</name>
    <dbReference type="NCBI Taxonomy" id="28743"/>
    <lineage>
        <taxon>Eukaryota</taxon>
        <taxon>Metazoa</taxon>
        <taxon>Chordata</taxon>
        <taxon>Craniata</taxon>
        <taxon>Vertebrata</taxon>
        <taxon>Euteleostomi</taxon>
        <taxon>Actinopterygii</taxon>
        <taxon>Neopterygii</taxon>
        <taxon>Teleostei</taxon>
        <taxon>Neoteleostei</taxon>
        <taxon>Acanthomorphata</taxon>
        <taxon>Ovalentaria</taxon>
        <taxon>Atherinomorphae</taxon>
        <taxon>Cyprinodontiformes</taxon>
        <taxon>Cyprinodontidae</taxon>
        <taxon>Cyprinodon</taxon>
    </lineage>
</organism>
<name>A0A3Q2CS65_CYPVA</name>
<dbReference type="InterPro" id="IPR017983">
    <property type="entry name" value="GPCR_2_secretin-like_CS"/>
</dbReference>
<dbReference type="InterPro" id="IPR036445">
    <property type="entry name" value="GPCR_2_extracell_dom_sf"/>
</dbReference>